<dbReference type="EnsemblMetazoa" id="XM_028295686.2">
    <property type="protein sequence ID" value="XP_028151487.1"/>
    <property type="gene ID" value="LOC114344858"/>
</dbReference>
<evidence type="ECO:0000313" key="2">
    <source>
        <dbReference type="EnsemblMetazoa" id="XP_028151487.1"/>
    </source>
</evidence>
<sequence length="114" mass="12209">MTDKVEQPSVEVTEEEPKIKDDKASPVKPAEKVENGDAKANEDEEKEKSSENGAEKTEENGSSESEEKPAVKRKSTGGGDATDSVDVESATPEKKAKLDEKESAEAKADTEVEA</sequence>
<dbReference type="GeneID" id="114344858"/>
<evidence type="ECO:0000313" key="3">
    <source>
        <dbReference type="Proteomes" id="UP001652700"/>
    </source>
</evidence>
<gene>
    <name evidence="4" type="primary">LOC114344858</name>
</gene>
<protein>
    <submittedName>
        <fullName evidence="4">Brain acid soluble protein 1</fullName>
    </submittedName>
</protein>
<accession>A0A6P7GZC0</accession>
<name>A0A6P7GZC0_DIAVI</name>
<dbReference type="InParanoid" id="A0A6P7GZC0"/>
<reference evidence="4" key="1">
    <citation type="submission" date="2025-04" db="UniProtKB">
        <authorList>
            <consortium name="RefSeq"/>
        </authorList>
    </citation>
    <scope>IDENTIFICATION</scope>
    <source>
        <tissue evidence="4">Whole insect</tissue>
    </source>
</reference>
<dbReference type="RefSeq" id="XP_028151487.1">
    <property type="nucleotide sequence ID" value="XM_028295686.1"/>
</dbReference>
<reference evidence="2" key="2">
    <citation type="submission" date="2025-05" db="UniProtKB">
        <authorList>
            <consortium name="EnsemblMetazoa"/>
        </authorList>
    </citation>
    <scope>IDENTIFICATION</scope>
</reference>
<evidence type="ECO:0000256" key="1">
    <source>
        <dbReference type="SAM" id="MobiDB-lite"/>
    </source>
</evidence>
<dbReference type="OrthoDB" id="6782585at2759"/>
<dbReference type="KEGG" id="dvv:114344858"/>
<proteinExistence type="predicted"/>
<feature type="compositionally biased region" description="Basic and acidic residues" evidence="1">
    <location>
        <begin position="91"/>
        <end position="114"/>
    </location>
</feature>
<dbReference type="CTD" id="35418"/>
<feature type="region of interest" description="Disordered" evidence="1">
    <location>
        <begin position="1"/>
        <end position="114"/>
    </location>
</feature>
<keyword evidence="3" id="KW-1185">Reference proteome</keyword>
<organism evidence="4">
    <name type="scientific">Diabrotica virgifera virgifera</name>
    <name type="common">western corn rootworm</name>
    <dbReference type="NCBI Taxonomy" id="50390"/>
    <lineage>
        <taxon>Eukaryota</taxon>
        <taxon>Metazoa</taxon>
        <taxon>Ecdysozoa</taxon>
        <taxon>Arthropoda</taxon>
        <taxon>Hexapoda</taxon>
        <taxon>Insecta</taxon>
        <taxon>Pterygota</taxon>
        <taxon>Neoptera</taxon>
        <taxon>Endopterygota</taxon>
        <taxon>Coleoptera</taxon>
        <taxon>Polyphaga</taxon>
        <taxon>Cucujiformia</taxon>
        <taxon>Chrysomeloidea</taxon>
        <taxon>Chrysomelidae</taxon>
        <taxon>Galerucinae</taxon>
        <taxon>Diabroticina</taxon>
        <taxon>Diabroticites</taxon>
        <taxon>Diabrotica</taxon>
    </lineage>
</organism>
<evidence type="ECO:0000313" key="4">
    <source>
        <dbReference type="RefSeq" id="XP_028151487.1"/>
    </source>
</evidence>
<feature type="compositionally biased region" description="Basic and acidic residues" evidence="1">
    <location>
        <begin position="15"/>
        <end position="70"/>
    </location>
</feature>
<dbReference type="AlphaFoldDB" id="A0A6P7GZC0"/>
<dbReference type="Proteomes" id="UP001652700">
    <property type="component" value="Unplaced"/>
</dbReference>